<protein>
    <submittedName>
        <fullName evidence="1">Uncharacterized protein</fullName>
    </submittedName>
</protein>
<evidence type="ECO:0000313" key="1">
    <source>
        <dbReference type="EMBL" id="TMS03095.1"/>
    </source>
</evidence>
<sequence length="329" mass="37490">MDQHTTPPPPPPPTHTTGQLCGEWSQVFRFHMQISEEVFSLNTYSCVALRDEPDNPLRSEDIESHYKINSKAVLKVSSSSCERHSDIDFSAMLQTDLSTGKQRRIQRGFDCGRSCSCFSVAPVFWENVDPTCPYQLIPLKEVTPEYQCVAGYVKNDGLLRGSIVSISRIQNIDLWEIFCRKKKQLMRIHGVKELQERRLFHGTQIQNVDSICKYNFDVRLAGQNGHVYGKGVYFAKHASYANKYSRSSKDPLPLYGVEKQIVQEATKIIFLARVVIGKSIVGHKNFLKPDNGSMENPHQSCVDDSNNPTIFVLFDPNQIYPEYLIQYSD</sequence>
<gene>
    <name evidence="1" type="ORF">E3U43_021075</name>
</gene>
<accession>A0ACD3Q7F4</accession>
<dbReference type="EMBL" id="CM011696">
    <property type="protein sequence ID" value="TMS03095.1"/>
    <property type="molecule type" value="Genomic_DNA"/>
</dbReference>
<keyword evidence="2" id="KW-1185">Reference proteome</keyword>
<organism evidence="1 2">
    <name type="scientific">Larimichthys crocea</name>
    <name type="common">Large yellow croaker</name>
    <name type="synonym">Pseudosciaena crocea</name>
    <dbReference type="NCBI Taxonomy" id="215358"/>
    <lineage>
        <taxon>Eukaryota</taxon>
        <taxon>Metazoa</taxon>
        <taxon>Chordata</taxon>
        <taxon>Craniata</taxon>
        <taxon>Vertebrata</taxon>
        <taxon>Euteleostomi</taxon>
        <taxon>Actinopterygii</taxon>
        <taxon>Neopterygii</taxon>
        <taxon>Teleostei</taxon>
        <taxon>Neoteleostei</taxon>
        <taxon>Acanthomorphata</taxon>
        <taxon>Eupercaria</taxon>
        <taxon>Sciaenidae</taxon>
        <taxon>Larimichthys</taxon>
    </lineage>
</organism>
<dbReference type="Proteomes" id="UP000793456">
    <property type="component" value="Chromosome XXIII"/>
</dbReference>
<name>A0ACD3Q7F4_LARCR</name>
<evidence type="ECO:0000313" key="2">
    <source>
        <dbReference type="Proteomes" id="UP000793456"/>
    </source>
</evidence>
<proteinExistence type="predicted"/>
<reference evidence="1" key="1">
    <citation type="submission" date="2018-11" db="EMBL/GenBank/DDBJ databases">
        <title>The sequence and de novo assembly of Larimichthys crocea genome using PacBio and Hi-C technologies.</title>
        <authorList>
            <person name="Xu P."/>
            <person name="Chen B."/>
            <person name="Zhou Z."/>
            <person name="Ke Q."/>
            <person name="Wu Y."/>
            <person name="Bai H."/>
            <person name="Pu F."/>
        </authorList>
    </citation>
    <scope>NUCLEOTIDE SEQUENCE</scope>
    <source>
        <tissue evidence="1">Muscle</tissue>
    </source>
</reference>
<comment type="caution">
    <text evidence="1">The sequence shown here is derived from an EMBL/GenBank/DDBJ whole genome shotgun (WGS) entry which is preliminary data.</text>
</comment>